<feature type="coiled-coil region" evidence="1">
    <location>
        <begin position="45"/>
        <end position="219"/>
    </location>
</feature>
<name>A0A914H5F5_GLORO</name>
<protein>
    <submittedName>
        <fullName evidence="4">B30.2/SPRY domain-containing protein</fullName>
    </submittedName>
</protein>
<evidence type="ECO:0000259" key="2">
    <source>
        <dbReference type="PROSITE" id="PS50188"/>
    </source>
</evidence>
<evidence type="ECO:0000256" key="1">
    <source>
        <dbReference type="SAM" id="Coils"/>
    </source>
</evidence>
<dbReference type="PROSITE" id="PS50188">
    <property type="entry name" value="B302_SPRY"/>
    <property type="match status" value="1"/>
</dbReference>
<dbReference type="InterPro" id="IPR043136">
    <property type="entry name" value="B30.2/SPRY_sf"/>
</dbReference>
<evidence type="ECO:0000313" key="3">
    <source>
        <dbReference type="Proteomes" id="UP000887572"/>
    </source>
</evidence>
<dbReference type="Pfam" id="PF00622">
    <property type="entry name" value="SPRY"/>
    <property type="match status" value="1"/>
</dbReference>
<dbReference type="InterPro" id="IPR003877">
    <property type="entry name" value="SPRY_dom"/>
</dbReference>
<reference evidence="4" key="1">
    <citation type="submission" date="2022-11" db="UniProtKB">
        <authorList>
            <consortium name="WormBaseParasite"/>
        </authorList>
    </citation>
    <scope>IDENTIFICATION</scope>
</reference>
<dbReference type="AlphaFoldDB" id="A0A914H5F5"/>
<dbReference type="Proteomes" id="UP000887572">
    <property type="component" value="Unplaced"/>
</dbReference>
<dbReference type="SMART" id="SM00449">
    <property type="entry name" value="SPRY"/>
    <property type="match status" value="1"/>
</dbReference>
<dbReference type="CDD" id="cd12885">
    <property type="entry name" value="SPRY_RanBP_like"/>
    <property type="match status" value="1"/>
</dbReference>
<proteinExistence type="predicted"/>
<sequence length="459" mass="53174">MNPSEELRLLRAGIAQFERQQTINSPTSSSAGFDLMAQNAKRRRIEGVNEEHEELVGSMREQMEEWKRITKLELENKALRAELEHQKLLIAHNALQTKMEEYQKEQQQKMEEYKKEQQQNIDALTEKLKVSTDQFLLKHQKHEKLLNAHQNLMEEMNLEQRHLQTETNDKIGWLNEDQAQCVSIDQFSRLQTTINDLKRKQKNDQEELLRKMVVELEEQRLSNANKFAEIEIGQQEYALQETFVNLEMYWKEQQQNIGDLQKTVGALREIGLTPQNRWDSAACHKDLALSEPDQLIVQQNGENWGYRSVLAERPIPKGILGIFYYEVTILEKRGNVFIGLATKKMPLDERVGVYEGTYAYECCGRFWGHEVEGCDHLFGRPYIFKGNHSFDKDDVIGCGVNLATRQIIYTKNGQRLETTGLFVDFGADLFPCVTLVRVGTKIEANFGPNFKFKIAAEGI</sequence>
<dbReference type="Gene3D" id="2.60.120.920">
    <property type="match status" value="1"/>
</dbReference>
<dbReference type="WBParaSite" id="Gr19_v10_g14335.t1">
    <property type="protein sequence ID" value="Gr19_v10_g14335.t1"/>
    <property type="gene ID" value="Gr19_v10_g14335"/>
</dbReference>
<dbReference type="SUPFAM" id="SSF49899">
    <property type="entry name" value="Concanavalin A-like lectins/glucanases"/>
    <property type="match status" value="1"/>
</dbReference>
<dbReference type="InterPro" id="IPR044736">
    <property type="entry name" value="Gid1/RanBPM/SPLA_SPRY"/>
</dbReference>
<evidence type="ECO:0000313" key="4">
    <source>
        <dbReference type="WBParaSite" id="Gr19_v10_g14335.t1"/>
    </source>
</evidence>
<keyword evidence="3" id="KW-1185">Reference proteome</keyword>
<organism evidence="3 4">
    <name type="scientific">Globodera rostochiensis</name>
    <name type="common">Golden nematode worm</name>
    <name type="synonym">Heterodera rostochiensis</name>
    <dbReference type="NCBI Taxonomy" id="31243"/>
    <lineage>
        <taxon>Eukaryota</taxon>
        <taxon>Metazoa</taxon>
        <taxon>Ecdysozoa</taxon>
        <taxon>Nematoda</taxon>
        <taxon>Chromadorea</taxon>
        <taxon>Rhabditida</taxon>
        <taxon>Tylenchina</taxon>
        <taxon>Tylenchomorpha</taxon>
        <taxon>Tylenchoidea</taxon>
        <taxon>Heteroderidae</taxon>
        <taxon>Heteroderinae</taxon>
        <taxon>Globodera</taxon>
    </lineage>
</organism>
<keyword evidence="1" id="KW-0175">Coiled coil</keyword>
<feature type="domain" description="B30.2/SPRY" evidence="2">
    <location>
        <begin position="255"/>
        <end position="451"/>
    </location>
</feature>
<accession>A0A914H5F5</accession>
<dbReference type="InterPro" id="IPR001870">
    <property type="entry name" value="B30.2/SPRY"/>
</dbReference>
<dbReference type="InterPro" id="IPR013320">
    <property type="entry name" value="ConA-like_dom_sf"/>
</dbReference>